<dbReference type="Gene3D" id="1.10.10.10">
    <property type="entry name" value="Winged helix-like DNA-binding domain superfamily/Winged helix DNA-binding domain"/>
    <property type="match status" value="1"/>
</dbReference>
<comment type="caution">
    <text evidence="5">The sequence shown here is derived from an EMBL/GenBank/DDBJ whole genome shotgun (WGS) entry which is preliminary data.</text>
</comment>
<dbReference type="PROSITE" id="PS00519">
    <property type="entry name" value="HTH_ASNC_1"/>
    <property type="match status" value="1"/>
</dbReference>
<dbReference type="InterPro" id="IPR011991">
    <property type="entry name" value="ArsR-like_HTH"/>
</dbReference>
<proteinExistence type="predicted"/>
<dbReference type="InterPro" id="IPR019887">
    <property type="entry name" value="Tscrpt_reg_AsnC/Lrp_C"/>
</dbReference>
<dbReference type="PRINTS" id="PR00033">
    <property type="entry name" value="HTHASNC"/>
</dbReference>
<reference evidence="5" key="1">
    <citation type="journal article" date="2020" name="mSystems">
        <title>Genome- and Community-Level Interaction Insights into Carbon Utilization and Element Cycling Functions of Hydrothermarchaeota in Hydrothermal Sediment.</title>
        <authorList>
            <person name="Zhou Z."/>
            <person name="Liu Y."/>
            <person name="Xu W."/>
            <person name="Pan J."/>
            <person name="Luo Z.H."/>
            <person name="Li M."/>
        </authorList>
    </citation>
    <scope>NUCLEOTIDE SEQUENCE [LARGE SCALE GENOMIC DNA]</scope>
    <source>
        <strain evidence="5">SpSt-479</strain>
    </source>
</reference>
<dbReference type="PANTHER" id="PTHR30154">
    <property type="entry name" value="LEUCINE-RESPONSIVE REGULATORY PROTEIN"/>
    <property type="match status" value="1"/>
</dbReference>
<evidence type="ECO:0000313" key="5">
    <source>
        <dbReference type="EMBL" id="HFI92182.1"/>
    </source>
</evidence>
<dbReference type="AlphaFoldDB" id="A0A7V2ZLJ4"/>
<dbReference type="SMART" id="SM00344">
    <property type="entry name" value="HTH_ASNC"/>
    <property type="match status" value="1"/>
</dbReference>
<protein>
    <submittedName>
        <fullName evidence="5">Lrp/AsnC family transcriptional regulator</fullName>
    </submittedName>
</protein>
<dbReference type="EMBL" id="DSUJ01000010">
    <property type="protein sequence ID" value="HFI92182.1"/>
    <property type="molecule type" value="Genomic_DNA"/>
</dbReference>
<sequence length="153" mass="17195">MKIDLIDKQILAILQQDARITNVQLAKKIGISPPAMLERVKRLEKNGIIKRYVAILDPPKVSKGVFALVSVSLSAHQLASIDQFTKQIKKLDEVLECYHVAGEEDFILKIAVSSIQDYENFILSKLTKINGVSKVNTKFVLSTVKYNTKIKIE</sequence>
<keyword evidence="1" id="KW-0805">Transcription regulation</keyword>
<dbReference type="InterPro" id="IPR019885">
    <property type="entry name" value="Tscrpt_reg_HTH_AsnC-type_CS"/>
</dbReference>
<evidence type="ECO:0000259" key="4">
    <source>
        <dbReference type="PROSITE" id="PS50956"/>
    </source>
</evidence>
<dbReference type="SUPFAM" id="SSF54909">
    <property type="entry name" value="Dimeric alpha+beta barrel"/>
    <property type="match status" value="1"/>
</dbReference>
<dbReference type="Pfam" id="PF13412">
    <property type="entry name" value="HTH_24"/>
    <property type="match status" value="1"/>
</dbReference>
<dbReference type="GO" id="GO:0006355">
    <property type="term" value="P:regulation of DNA-templated transcription"/>
    <property type="evidence" value="ECO:0007669"/>
    <property type="project" value="UniProtKB-ARBA"/>
</dbReference>
<dbReference type="SUPFAM" id="SSF46785">
    <property type="entry name" value="Winged helix' DNA-binding domain"/>
    <property type="match status" value="1"/>
</dbReference>
<dbReference type="Gene3D" id="3.30.70.920">
    <property type="match status" value="1"/>
</dbReference>
<dbReference type="PROSITE" id="PS50956">
    <property type="entry name" value="HTH_ASNC_2"/>
    <property type="match status" value="1"/>
</dbReference>
<dbReference type="InterPro" id="IPR000485">
    <property type="entry name" value="AsnC-type_HTH_dom"/>
</dbReference>
<name>A0A7V2ZLJ4_9BACT</name>
<organism evidence="5">
    <name type="scientific">Ignavibacterium album</name>
    <dbReference type="NCBI Taxonomy" id="591197"/>
    <lineage>
        <taxon>Bacteria</taxon>
        <taxon>Pseudomonadati</taxon>
        <taxon>Ignavibacteriota</taxon>
        <taxon>Ignavibacteria</taxon>
        <taxon>Ignavibacteriales</taxon>
        <taxon>Ignavibacteriaceae</taxon>
        <taxon>Ignavibacterium</taxon>
    </lineage>
</organism>
<dbReference type="GO" id="GO:0043200">
    <property type="term" value="P:response to amino acid"/>
    <property type="evidence" value="ECO:0007669"/>
    <property type="project" value="TreeGrafter"/>
</dbReference>
<gene>
    <name evidence="5" type="ORF">ENS31_11760</name>
</gene>
<evidence type="ECO:0000256" key="2">
    <source>
        <dbReference type="ARBA" id="ARBA00023125"/>
    </source>
</evidence>
<dbReference type="CDD" id="cd00090">
    <property type="entry name" value="HTH_ARSR"/>
    <property type="match status" value="1"/>
</dbReference>
<dbReference type="InterPro" id="IPR036390">
    <property type="entry name" value="WH_DNA-bd_sf"/>
</dbReference>
<keyword evidence="2" id="KW-0238">DNA-binding</keyword>
<dbReference type="GO" id="GO:0043565">
    <property type="term" value="F:sequence-specific DNA binding"/>
    <property type="evidence" value="ECO:0007669"/>
    <property type="project" value="InterPro"/>
</dbReference>
<dbReference type="InterPro" id="IPR011008">
    <property type="entry name" value="Dimeric_a/b-barrel"/>
</dbReference>
<evidence type="ECO:0000256" key="3">
    <source>
        <dbReference type="ARBA" id="ARBA00023163"/>
    </source>
</evidence>
<accession>A0A7V2ZLJ4</accession>
<keyword evidence="3" id="KW-0804">Transcription</keyword>
<dbReference type="Pfam" id="PF01037">
    <property type="entry name" value="AsnC_trans_reg"/>
    <property type="match status" value="1"/>
</dbReference>
<dbReference type="InterPro" id="IPR036388">
    <property type="entry name" value="WH-like_DNA-bd_sf"/>
</dbReference>
<dbReference type="GO" id="GO:0005829">
    <property type="term" value="C:cytosol"/>
    <property type="evidence" value="ECO:0007669"/>
    <property type="project" value="TreeGrafter"/>
</dbReference>
<dbReference type="PANTHER" id="PTHR30154:SF34">
    <property type="entry name" value="TRANSCRIPTIONAL REGULATOR AZLB"/>
    <property type="match status" value="1"/>
</dbReference>
<feature type="domain" description="HTH asnC-type" evidence="4">
    <location>
        <begin position="3"/>
        <end position="66"/>
    </location>
</feature>
<dbReference type="InterPro" id="IPR019888">
    <property type="entry name" value="Tscrpt_reg_AsnC-like"/>
</dbReference>
<evidence type="ECO:0000256" key="1">
    <source>
        <dbReference type="ARBA" id="ARBA00023015"/>
    </source>
</evidence>